<dbReference type="PANTHER" id="PTHR34203:SF13">
    <property type="entry name" value="EXPRESSED PROTEIN"/>
    <property type="match status" value="1"/>
</dbReference>
<keyword evidence="2" id="KW-0808">Transferase</keyword>
<dbReference type="InterPro" id="IPR006342">
    <property type="entry name" value="FkbM_mtfrase"/>
</dbReference>
<dbReference type="AlphaFoldDB" id="A0A840SC92"/>
<feature type="domain" description="Methyltransferase FkbM" evidence="1">
    <location>
        <begin position="104"/>
        <end position="266"/>
    </location>
</feature>
<protein>
    <submittedName>
        <fullName evidence="2">FkbM family methyltransferase</fullName>
    </submittedName>
</protein>
<organism evidence="2 3">
    <name type="scientific">Inhella inkyongensis</name>
    <dbReference type="NCBI Taxonomy" id="392593"/>
    <lineage>
        <taxon>Bacteria</taxon>
        <taxon>Pseudomonadati</taxon>
        <taxon>Pseudomonadota</taxon>
        <taxon>Betaproteobacteria</taxon>
        <taxon>Burkholderiales</taxon>
        <taxon>Sphaerotilaceae</taxon>
        <taxon>Inhella</taxon>
    </lineage>
</organism>
<dbReference type="Pfam" id="PF05050">
    <property type="entry name" value="Methyltransf_21"/>
    <property type="match status" value="1"/>
</dbReference>
<keyword evidence="2" id="KW-0489">Methyltransferase</keyword>
<dbReference type="InterPro" id="IPR052514">
    <property type="entry name" value="SAM-dependent_MTase"/>
</dbReference>
<comment type="caution">
    <text evidence="2">The sequence shown here is derived from an EMBL/GenBank/DDBJ whole genome shotgun (WGS) entry which is preliminary data.</text>
</comment>
<dbReference type="OrthoDB" id="7016221at2"/>
<dbReference type="InterPro" id="IPR029063">
    <property type="entry name" value="SAM-dependent_MTases_sf"/>
</dbReference>
<name>A0A840SC92_9BURK</name>
<accession>A0A840SC92</accession>
<evidence type="ECO:0000313" key="2">
    <source>
        <dbReference type="EMBL" id="MBB5206384.1"/>
    </source>
</evidence>
<reference evidence="2 3" key="1">
    <citation type="submission" date="2020-08" db="EMBL/GenBank/DDBJ databases">
        <title>Genomic Encyclopedia of Type Strains, Phase IV (KMG-IV): sequencing the most valuable type-strain genomes for metagenomic binning, comparative biology and taxonomic classification.</title>
        <authorList>
            <person name="Goeker M."/>
        </authorList>
    </citation>
    <scope>NUCLEOTIDE SEQUENCE [LARGE SCALE GENOMIC DNA]</scope>
    <source>
        <strain evidence="2 3">DSM 23958</strain>
    </source>
</reference>
<dbReference type="Proteomes" id="UP000554837">
    <property type="component" value="Unassembled WGS sequence"/>
</dbReference>
<dbReference type="GO" id="GO:0008168">
    <property type="term" value="F:methyltransferase activity"/>
    <property type="evidence" value="ECO:0007669"/>
    <property type="project" value="UniProtKB-KW"/>
</dbReference>
<proteinExistence type="predicted"/>
<dbReference type="NCBIfam" id="TIGR01444">
    <property type="entry name" value="fkbM_fam"/>
    <property type="match status" value="1"/>
</dbReference>
<dbReference type="RefSeq" id="WP_138856493.1">
    <property type="nucleotide sequence ID" value="NZ_CP040709.1"/>
</dbReference>
<evidence type="ECO:0000259" key="1">
    <source>
        <dbReference type="Pfam" id="PF05050"/>
    </source>
</evidence>
<gene>
    <name evidence="2" type="ORF">HNQ51_003730</name>
</gene>
<evidence type="ECO:0000313" key="3">
    <source>
        <dbReference type="Proteomes" id="UP000554837"/>
    </source>
</evidence>
<dbReference type="EMBL" id="JACHHO010000011">
    <property type="protein sequence ID" value="MBB5206384.1"/>
    <property type="molecule type" value="Genomic_DNA"/>
</dbReference>
<dbReference type="GO" id="GO:0032259">
    <property type="term" value="P:methylation"/>
    <property type="evidence" value="ECO:0007669"/>
    <property type="project" value="UniProtKB-KW"/>
</dbReference>
<keyword evidence="3" id="KW-1185">Reference proteome</keyword>
<dbReference type="PANTHER" id="PTHR34203">
    <property type="entry name" value="METHYLTRANSFERASE, FKBM FAMILY PROTEIN"/>
    <property type="match status" value="1"/>
</dbReference>
<sequence length="310" mass="33930">MNLTDLQAQYEAGTLSKADFIAQANQVHQQLFALIPPLIKSEVHQILIDGEGIRYVMGDEAVALWCPANEARVAPLETLNFGAYEPEESALMNRLAAGAKCILDIGANIGYHALRLAQREPTANVHAFEPLPLSFEFLSRNVALNALGERVRCYAHGLSNESGSFEFFIAPENGTNASLRNVAARSDARRITGLALTLDAWAQNTGASPDFIKCDVEGAELLVFQGGRELLASHKPRVFTELLRKWSAPFGYHPNDVIAFFAGLGYGCWGVGEYGLREIEVVTDETVETNYAFLHRQAHAALIAELLDAE</sequence>
<dbReference type="SUPFAM" id="SSF53335">
    <property type="entry name" value="S-adenosyl-L-methionine-dependent methyltransferases"/>
    <property type="match status" value="1"/>
</dbReference>
<dbReference type="Gene3D" id="3.40.50.150">
    <property type="entry name" value="Vaccinia Virus protein VP39"/>
    <property type="match status" value="1"/>
</dbReference>